<evidence type="ECO:0000313" key="12">
    <source>
        <dbReference type="EMBL" id="KKS42996.1"/>
    </source>
</evidence>
<evidence type="ECO:0000313" key="13">
    <source>
        <dbReference type="Proteomes" id="UP000034875"/>
    </source>
</evidence>
<comment type="similarity">
    <text evidence="2 11">Belongs to the HisA/HisF family.</text>
</comment>
<dbReference type="GO" id="GO:0000105">
    <property type="term" value="P:L-histidine biosynthetic process"/>
    <property type="evidence" value="ECO:0007669"/>
    <property type="project" value="UniProtKB-UniPathway"/>
</dbReference>
<keyword evidence="5 11" id="KW-0028">Amino-acid biosynthesis</keyword>
<evidence type="ECO:0000256" key="11">
    <source>
        <dbReference type="RuleBase" id="RU003657"/>
    </source>
</evidence>
<proteinExistence type="inferred from homology"/>
<dbReference type="PANTHER" id="PTHR21235">
    <property type="entry name" value="IMIDAZOLE GLYCEROL PHOSPHATE SYNTHASE SUBUNIT HISF/H IGP SYNTHASE SUBUNIT HISF/H"/>
    <property type="match status" value="1"/>
</dbReference>
<dbReference type="UniPathway" id="UPA00031">
    <property type="reaction ID" value="UER00010"/>
</dbReference>
<name>A0A0G1B9I6_9BACT</name>
<dbReference type="InterPro" id="IPR006062">
    <property type="entry name" value="His_biosynth"/>
</dbReference>
<dbReference type="PATRIC" id="fig|1618341.3.peg.536"/>
<comment type="function">
    <text evidence="8">IGPS catalyzes the conversion of PRFAR and glutamine to IGP, AICAR and glutamate. The HisF subunit catalyzes the cyclization activity that produces IGP and AICAR from PRFAR using the ammonia provided by the HisH subunit.</text>
</comment>
<protein>
    <recommendedName>
        <fullName evidence="4">imidazole glycerol-phosphate synthase</fullName>
        <ecNumber evidence="4">4.3.2.10</ecNumber>
    </recommendedName>
    <alternativeName>
        <fullName evidence="9">IGP synthase cyclase subunit</fullName>
    </alternativeName>
</protein>
<dbReference type="SUPFAM" id="SSF51366">
    <property type="entry name" value="Ribulose-phoshate binding barrel"/>
    <property type="match status" value="1"/>
</dbReference>
<dbReference type="GO" id="GO:0000107">
    <property type="term" value="F:imidazoleglycerol-phosphate synthase activity"/>
    <property type="evidence" value="ECO:0007669"/>
    <property type="project" value="InterPro"/>
</dbReference>
<gene>
    <name evidence="12" type="ORF">UV05_C0034G0004</name>
</gene>
<evidence type="ECO:0000256" key="6">
    <source>
        <dbReference type="ARBA" id="ARBA00023102"/>
    </source>
</evidence>
<sequence>MLKKRIIACLVIKNSIVVQSIEFKRFLPIGSPLIAAKFLNQWGIDEITILDIDATPTLSSPNFELVKKISRQIFVPLSVGGGIKNINHIRQIIKGGADKIIVNTGAFDNPQLISQAAKVIGAQSVVVSVDVKKKNGKWQLFTHCGKIAVKTDLITWIKQIENLGAGEILLRSIDRDGSKSGFDTELIKQVTNNVSIPVIAAGGTGKPNHFLSAIKAGASAVAAGNYFHFTEHSPILIKSYLKSKGVNIRLDTDANYSHHRINSDGRLLKSPDSYLEDLKFQIIKPEVI</sequence>
<evidence type="ECO:0000256" key="4">
    <source>
        <dbReference type="ARBA" id="ARBA00012809"/>
    </source>
</evidence>
<dbReference type="InterPro" id="IPR013785">
    <property type="entry name" value="Aldolase_TIM"/>
</dbReference>
<evidence type="ECO:0000256" key="9">
    <source>
        <dbReference type="ARBA" id="ARBA00030264"/>
    </source>
</evidence>
<comment type="subunit">
    <text evidence="3">Heterodimer of HisH and HisF.</text>
</comment>
<dbReference type="EMBL" id="LCCZ01000034">
    <property type="protein sequence ID" value="KKS42996.1"/>
    <property type="molecule type" value="Genomic_DNA"/>
</dbReference>
<dbReference type="InterPro" id="IPR011060">
    <property type="entry name" value="RibuloseP-bd_barrel"/>
</dbReference>
<dbReference type="InterPro" id="IPR050064">
    <property type="entry name" value="IGPS_HisA/HisF"/>
</dbReference>
<keyword evidence="6 11" id="KW-0368">Histidine biosynthesis</keyword>
<evidence type="ECO:0000256" key="8">
    <source>
        <dbReference type="ARBA" id="ARBA00025475"/>
    </source>
</evidence>
<evidence type="ECO:0000256" key="3">
    <source>
        <dbReference type="ARBA" id="ARBA00011152"/>
    </source>
</evidence>
<evidence type="ECO:0000256" key="7">
    <source>
        <dbReference type="ARBA" id="ARBA00023239"/>
    </source>
</evidence>
<dbReference type="GO" id="GO:0016829">
    <property type="term" value="F:lyase activity"/>
    <property type="evidence" value="ECO:0007669"/>
    <property type="project" value="UniProtKB-KW"/>
</dbReference>
<comment type="pathway">
    <text evidence="1">Amino-acid biosynthesis; L-histidine biosynthesis; L-histidine from 5-phospho-alpha-D-ribose 1-diphosphate: step 5/9.</text>
</comment>
<dbReference type="CDD" id="cd04731">
    <property type="entry name" value="HisF"/>
    <property type="match status" value="1"/>
</dbReference>
<dbReference type="Gene3D" id="3.20.20.70">
    <property type="entry name" value="Aldolase class I"/>
    <property type="match status" value="1"/>
</dbReference>
<keyword evidence="7" id="KW-0456">Lyase</keyword>
<dbReference type="Proteomes" id="UP000034875">
    <property type="component" value="Unassembled WGS sequence"/>
</dbReference>
<dbReference type="PANTHER" id="PTHR21235:SF2">
    <property type="entry name" value="IMIDAZOLE GLYCEROL PHOSPHATE SYNTHASE HISHF"/>
    <property type="match status" value="1"/>
</dbReference>
<dbReference type="Pfam" id="PF00977">
    <property type="entry name" value="His_biosynth"/>
    <property type="match status" value="1"/>
</dbReference>
<evidence type="ECO:0000256" key="5">
    <source>
        <dbReference type="ARBA" id="ARBA00022605"/>
    </source>
</evidence>
<dbReference type="AlphaFoldDB" id="A0A0G1B9I6"/>
<comment type="catalytic activity">
    <reaction evidence="10">
        <text>5-[(5-phospho-1-deoxy-D-ribulos-1-ylimino)methylamino]-1-(5-phospho-beta-D-ribosyl)imidazole-4-carboxamide + L-glutamine = D-erythro-1-(imidazol-4-yl)glycerol 3-phosphate + 5-amino-1-(5-phospho-beta-D-ribosyl)imidazole-4-carboxamide + L-glutamate + H(+)</text>
        <dbReference type="Rhea" id="RHEA:24793"/>
        <dbReference type="ChEBI" id="CHEBI:15378"/>
        <dbReference type="ChEBI" id="CHEBI:29985"/>
        <dbReference type="ChEBI" id="CHEBI:58278"/>
        <dbReference type="ChEBI" id="CHEBI:58359"/>
        <dbReference type="ChEBI" id="CHEBI:58475"/>
        <dbReference type="ChEBI" id="CHEBI:58525"/>
        <dbReference type="EC" id="4.3.2.10"/>
    </reaction>
</comment>
<evidence type="ECO:0000256" key="2">
    <source>
        <dbReference type="ARBA" id="ARBA00009667"/>
    </source>
</evidence>
<dbReference type="InterPro" id="IPR004651">
    <property type="entry name" value="HisF"/>
</dbReference>
<reference evidence="12 13" key="1">
    <citation type="journal article" date="2015" name="Nature">
        <title>rRNA introns, odd ribosomes, and small enigmatic genomes across a large radiation of phyla.</title>
        <authorList>
            <person name="Brown C.T."/>
            <person name="Hug L.A."/>
            <person name="Thomas B.C."/>
            <person name="Sharon I."/>
            <person name="Castelle C.J."/>
            <person name="Singh A."/>
            <person name="Wilkins M.J."/>
            <person name="Williams K.H."/>
            <person name="Banfield J.F."/>
        </authorList>
    </citation>
    <scope>NUCLEOTIDE SEQUENCE [LARGE SCALE GENOMIC DNA]</scope>
</reference>
<comment type="caution">
    <text evidence="12">The sequence shown here is derived from an EMBL/GenBank/DDBJ whole genome shotgun (WGS) entry which is preliminary data.</text>
</comment>
<accession>A0A0G1B9I6</accession>
<evidence type="ECO:0000256" key="10">
    <source>
        <dbReference type="ARBA" id="ARBA00047838"/>
    </source>
</evidence>
<evidence type="ECO:0000256" key="1">
    <source>
        <dbReference type="ARBA" id="ARBA00005091"/>
    </source>
</evidence>
<organism evidence="12 13">
    <name type="scientific">candidate division CPR1 bacterium GW2011_GWA2_42_17</name>
    <dbReference type="NCBI Taxonomy" id="1618341"/>
    <lineage>
        <taxon>Bacteria</taxon>
        <taxon>candidate division CPR1</taxon>
    </lineage>
</organism>
<dbReference type="EC" id="4.3.2.10" evidence="4"/>